<feature type="compositionally biased region" description="Low complexity" evidence="3">
    <location>
        <begin position="59"/>
        <end position="69"/>
    </location>
</feature>
<evidence type="ECO:0000313" key="6">
    <source>
        <dbReference type="Proteomes" id="UP001630127"/>
    </source>
</evidence>
<feature type="compositionally biased region" description="Polar residues" evidence="3">
    <location>
        <begin position="21"/>
        <end position="34"/>
    </location>
</feature>
<dbReference type="InterPro" id="IPR006630">
    <property type="entry name" value="La_HTH"/>
</dbReference>
<organism evidence="5 6">
    <name type="scientific">Cinchona calisaya</name>
    <dbReference type="NCBI Taxonomy" id="153742"/>
    <lineage>
        <taxon>Eukaryota</taxon>
        <taxon>Viridiplantae</taxon>
        <taxon>Streptophyta</taxon>
        <taxon>Embryophyta</taxon>
        <taxon>Tracheophyta</taxon>
        <taxon>Spermatophyta</taxon>
        <taxon>Magnoliopsida</taxon>
        <taxon>eudicotyledons</taxon>
        <taxon>Gunneridae</taxon>
        <taxon>Pentapetalae</taxon>
        <taxon>asterids</taxon>
        <taxon>lamiids</taxon>
        <taxon>Gentianales</taxon>
        <taxon>Rubiaceae</taxon>
        <taxon>Cinchonoideae</taxon>
        <taxon>Cinchoneae</taxon>
        <taxon>Cinchona</taxon>
    </lineage>
</organism>
<dbReference type="AlphaFoldDB" id="A0ABD3A8R6"/>
<feature type="region of interest" description="Disordered" evidence="3">
    <location>
        <begin position="89"/>
        <end position="348"/>
    </location>
</feature>
<feature type="compositionally biased region" description="Polar residues" evidence="3">
    <location>
        <begin position="230"/>
        <end position="244"/>
    </location>
</feature>
<dbReference type="PANTHER" id="PTHR22792">
    <property type="entry name" value="LUPUS LA PROTEIN-RELATED"/>
    <property type="match status" value="1"/>
</dbReference>
<feature type="compositionally biased region" description="Basic and acidic residues" evidence="3">
    <location>
        <begin position="269"/>
        <end position="279"/>
    </location>
</feature>
<dbReference type="SMART" id="SM00715">
    <property type="entry name" value="LA"/>
    <property type="match status" value="1"/>
</dbReference>
<dbReference type="Proteomes" id="UP001630127">
    <property type="component" value="Unassembled WGS sequence"/>
</dbReference>
<keyword evidence="1 2" id="KW-0694">RNA-binding</keyword>
<evidence type="ECO:0000259" key="4">
    <source>
        <dbReference type="PROSITE" id="PS50961"/>
    </source>
</evidence>
<dbReference type="GO" id="GO:0003723">
    <property type="term" value="F:RNA binding"/>
    <property type="evidence" value="ECO:0007669"/>
    <property type="project" value="UniProtKB-UniRule"/>
</dbReference>
<gene>
    <name evidence="5" type="ORF">ACH5RR_011902</name>
</gene>
<sequence>MMAATASDPHHSTTTRHSPRGSGSASVEGTNSPQYRRRVGGRGGGGVSSPWIRGGDLESVISSPSSAAVASGTVGISVAKEQGMIEFSSDRSPSKAGAAVAAASTSFLPEEGAGEARPESSENGSGGSSSNTTKKPAWNMPSNSAAEVGPVMGALSWPALSESTRASPKSSSESLKNLSDPVSQVPMGTGAASPSAHKQGTNSNASSNSTPNHASYNRQRSMNKRGGGNPSNSTPANGGPSQLPSPRGSRVETASDNSGKPANSVVDSSPRDNTHRDGGQRGGFGSQSHGGNEHQQQRNSIRRGSGGPHPRGDGSHHHGYGGRRGDQDRGNQEWNPNRSFGNRDTHMQPQRVASRPFIRAPPPTPPPPPFMPPTPMPVRPFSTPVVYPEVPPTVFYLPGPHQESLRAVPMVPPISPLFFPLPDPQLHAKIVNQIEYYFSNENLIKDTFLRQNMDDQGWVPIKLIASFKKVMELTDNIQLILDSIRTTSRIVEVEGEKVRRRNDWTRWIMPPSVQYTTVSSPQSIQKSSQDMLAANLRSIALDDKTAKPGYAETYLSPSSSGEWSSLSQKSSGEKASQVAVQPGFPTSAPNSSK</sequence>
<dbReference type="GO" id="GO:0005737">
    <property type="term" value="C:cytoplasm"/>
    <property type="evidence" value="ECO:0007669"/>
    <property type="project" value="UniProtKB-ARBA"/>
</dbReference>
<dbReference type="InterPro" id="IPR036390">
    <property type="entry name" value="WH_DNA-bd_sf"/>
</dbReference>
<dbReference type="InterPro" id="IPR036388">
    <property type="entry name" value="WH-like_DNA-bd_sf"/>
</dbReference>
<name>A0ABD3A8R6_9GENT</name>
<evidence type="ECO:0000256" key="1">
    <source>
        <dbReference type="ARBA" id="ARBA00022884"/>
    </source>
</evidence>
<keyword evidence="6" id="KW-1185">Reference proteome</keyword>
<feature type="region of interest" description="Disordered" evidence="3">
    <location>
        <begin position="552"/>
        <end position="593"/>
    </location>
</feature>
<protein>
    <recommendedName>
        <fullName evidence="4">HTH La-type RNA-binding domain-containing protein</fullName>
    </recommendedName>
</protein>
<evidence type="ECO:0000313" key="5">
    <source>
        <dbReference type="EMBL" id="KAL3527246.1"/>
    </source>
</evidence>
<comment type="caution">
    <text evidence="5">The sequence shown here is derived from an EMBL/GenBank/DDBJ whole genome shotgun (WGS) entry which is preliminary data.</text>
</comment>
<feature type="compositionally biased region" description="Low complexity" evidence="3">
    <location>
        <begin position="555"/>
        <end position="576"/>
    </location>
</feature>
<dbReference type="SUPFAM" id="SSF46785">
    <property type="entry name" value="Winged helix' DNA-binding domain"/>
    <property type="match status" value="1"/>
</dbReference>
<accession>A0ABD3A8R6</accession>
<proteinExistence type="predicted"/>
<dbReference type="EMBL" id="JBJUIK010000005">
    <property type="protein sequence ID" value="KAL3527246.1"/>
    <property type="molecule type" value="Genomic_DNA"/>
</dbReference>
<dbReference type="Pfam" id="PF05383">
    <property type="entry name" value="La"/>
    <property type="match status" value="1"/>
</dbReference>
<dbReference type="FunFam" id="1.10.10.10:FF:000131">
    <property type="entry name" value="la-related protein 1B isoform X2"/>
    <property type="match status" value="1"/>
</dbReference>
<feature type="compositionally biased region" description="Low complexity" evidence="3">
    <location>
        <begin position="201"/>
        <end position="215"/>
    </location>
</feature>
<evidence type="ECO:0000256" key="3">
    <source>
        <dbReference type="SAM" id="MobiDB-lite"/>
    </source>
</evidence>
<evidence type="ECO:0000256" key="2">
    <source>
        <dbReference type="PROSITE-ProRule" id="PRU00332"/>
    </source>
</evidence>
<feature type="domain" description="HTH La-type RNA-binding" evidence="4">
    <location>
        <begin position="420"/>
        <end position="510"/>
    </location>
</feature>
<reference evidence="5 6" key="1">
    <citation type="submission" date="2024-11" db="EMBL/GenBank/DDBJ databases">
        <title>A near-complete genome assembly of Cinchona calisaya.</title>
        <authorList>
            <person name="Lian D.C."/>
            <person name="Zhao X.W."/>
            <person name="Wei L."/>
        </authorList>
    </citation>
    <scope>NUCLEOTIDE SEQUENCE [LARGE SCALE GENOMIC DNA]</scope>
    <source>
        <tissue evidence="5">Nenye</tissue>
    </source>
</reference>
<feature type="region of interest" description="Disordered" evidence="3">
    <location>
        <begin position="1"/>
        <end position="69"/>
    </location>
</feature>
<dbReference type="Gene3D" id="1.10.10.10">
    <property type="entry name" value="Winged helix-like DNA-binding domain superfamily/Winged helix DNA-binding domain"/>
    <property type="match status" value="1"/>
</dbReference>
<feature type="compositionally biased region" description="Polar residues" evidence="3">
    <location>
        <begin position="161"/>
        <end position="182"/>
    </location>
</feature>
<dbReference type="PROSITE" id="PS50961">
    <property type="entry name" value="HTH_LA"/>
    <property type="match status" value="1"/>
</dbReference>
<dbReference type="InterPro" id="IPR045180">
    <property type="entry name" value="La_dom_prot"/>
</dbReference>
<feature type="compositionally biased region" description="Polar residues" evidence="3">
    <location>
        <begin position="252"/>
        <end position="267"/>
    </location>
</feature>
<dbReference type="PANTHER" id="PTHR22792:SF132">
    <property type="entry name" value="LA-RELATED PROTEIN 1"/>
    <property type="match status" value="1"/>
</dbReference>
<dbReference type="CDD" id="cd07323">
    <property type="entry name" value="LAM"/>
    <property type="match status" value="1"/>
</dbReference>